<gene>
    <name evidence="2" type="ORF">ATJ78_1624</name>
</gene>
<dbReference type="RefSeq" id="WP_098407113.1">
    <property type="nucleotide sequence ID" value="NZ_PDJE01000001.1"/>
</dbReference>
<feature type="chain" id="PRO_5012812094" evidence="1">
    <location>
        <begin position="24"/>
        <end position="442"/>
    </location>
</feature>
<evidence type="ECO:0000313" key="2">
    <source>
        <dbReference type="EMBL" id="PFG30688.1"/>
    </source>
</evidence>
<proteinExistence type="predicted"/>
<protein>
    <submittedName>
        <fullName evidence="2">Carbohydrate ABC transporter substrate-binding protein (CUT1 family)</fullName>
    </submittedName>
</protein>
<dbReference type="Gene3D" id="3.40.190.10">
    <property type="entry name" value="Periplasmic binding protein-like II"/>
    <property type="match status" value="1"/>
</dbReference>
<dbReference type="Pfam" id="PF01547">
    <property type="entry name" value="SBP_bac_1"/>
    <property type="match status" value="1"/>
</dbReference>
<feature type="signal peptide" evidence="1">
    <location>
        <begin position="1"/>
        <end position="23"/>
    </location>
</feature>
<keyword evidence="1" id="KW-0732">Signal</keyword>
<sequence>MTFMRKVAKGSALLAGALGLTMAASGCSGSTGGGSDQIEGATITVAWMTDPPPQAALDAFTDETGIKVKWTVVDWDSLQTKIAAAATSNTYFADVTDVDWSRVGQLGTLGWFYPMSDYLDVDKMEQDMPQMSSFKSDGEVYGIPFDSSYMVTTVNKAIFEEAGITEMPTTIEQYTKDLQQIKDKGVLDTPLNIPFAAAEGLSTYWYQTTAAFGGTVLDDEGKPQFSSPDSAGYKAAEWMVQALKDGLVPEGNINVTDSQGMQKLMAKGSVASTFSDYSGNIGSLYDVPASSTVVDEVQYIPTPGVSGPATNLGNPDGIGIPKQAKYPEAAAKFIEWVTSTENQVDFAGGSGPDKVMPHYPSPSRLSAMEALTESGELTQGEVLTELLEGSEATFPAGAPSWYPDFSRAVNTNLHAAAVGSKSVSAAIEDIAKTATSNVKENS</sequence>
<evidence type="ECO:0000256" key="1">
    <source>
        <dbReference type="SAM" id="SignalP"/>
    </source>
</evidence>
<reference evidence="2 3" key="1">
    <citation type="submission" date="2017-10" db="EMBL/GenBank/DDBJ databases">
        <title>Sequencing the genomes of 1000 actinobacteria strains.</title>
        <authorList>
            <person name="Klenk H.-P."/>
        </authorList>
    </citation>
    <scope>NUCLEOTIDE SEQUENCE [LARGE SCALE GENOMIC DNA]</scope>
    <source>
        <strain evidence="2 3">DSM 21798</strain>
    </source>
</reference>
<dbReference type="EMBL" id="PDJE01000001">
    <property type="protein sequence ID" value="PFG30688.1"/>
    <property type="molecule type" value="Genomic_DNA"/>
</dbReference>
<dbReference type="Proteomes" id="UP000221369">
    <property type="component" value="Unassembled WGS sequence"/>
</dbReference>
<dbReference type="PANTHER" id="PTHR43649:SF12">
    <property type="entry name" value="DIACETYLCHITOBIOSE BINDING PROTEIN DASA"/>
    <property type="match status" value="1"/>
</dbReference>
<evidence type="ECO:0000313" key="3">
    <source>
        <dbReference type="Proteomes" id="UP000221369"/>
    </source>
</evidence>
<accession>A0A2A9DVH5</accession>
<dbReference type="AlphaFoldDB" id="A0A2A9DVH5"/>
<dbReference type="PROSITE" id="PS51257">
    <property type="entry name" value="PROKAR_LIPOPROTEIN"/>
    <property type="match status" value="1"/>
</dbReference>
<dbReference type="SUPFAM" id="SSF53850">
    <property type="entry name" value="Periplasmic binding protein-like II"/>
    <property type="match status" value="1"/>
</dbReference>
<dbReference type="InterPro" id="IPR050490">
    <property type="entry name" value="Bact_solute-bd_prot1"/>
</dbReference>
<organism evidence="2 3">
    <name type="scientific">Paramicrobacterium agarici</name>
    <dbReference type="NCBI Taxonomy" id="630514"/>
    <lineage>
        <taxon>Bacteria</taxon>
        <taxon>Bacillati</taxon>
        <taxon>Actinomycetota</taxon>
        <taxon>Actinomycetes</taxon>
        <taxon>Micrococcales</taxon>
        <taxon>Microbacteriaceae</taxon>
        <taxon>Paramicrobacterium</taxon>
    </lineage>
</organism>
<name>A0A2A9DVH5_9MICO</name>
<dbReference type="CDD" id="cd13585">
    <property type="entry name" value="PBP2_TMBP_like"/>
    <property type="match status" value="1"/>
</dbReference>
<dbReference type="PANTHER" id="PTHR43649">
    <property type="entry name" value="ARABINOSE-BINDING PROTEIN-RELATED"/>
    <property type="match status" value="1"/>
</dbReference>
<dbReference type="InterPro" id="IPR006059">
    <property type="entry name" value="SBP"/>
</dbReference>
<comment type="caution">
    <text evidence="2">The sequence shown here is derived from an EMBL/GenBank/DDBJ whole genome shotgun (WGS) entry which is preliminary data.</text>
</comment>
<keyword evidence="3" id="KW-1185">Reference proteome</keyword>